<sequence>MPRISFISAIRKSSSLIFTVKAPFLIPLSTSLRNSSLHSFISADFPVPVSSLCLLHFPSTVGYCSTCPSSSETPELTQNVDSEQMYNVIVENCNADKCMESALEVLDVRLTTEVVGNVLSKLWYEEKIAFRFFTWAGKQEGYMHDSKTYDEMIDILSSTKYKVKQFRIVCDLLEYMKRKGRNSVPVEILIDILRKYTKKYLSRVQKCRKKKKVRVRTQPEINAFNLLLDSLCKCCLVEEAETLFTRLKKKVTPDGTTYNILFFGWCRVRNPSRGMKVLEEMIDMGHKPENFTYTTAIDAYCRAGLLSEAAALFDFMTTKGSTMSSPTAKTYAIMIVAFANCDRMDECFKLIMDMIACGCLPDVSTYKEVIEGLCLAGKFEEAYKFLEEMGNKGYPADIVTYNCFLKVLCDLKNAEETLKLYGRMIEVGCTPSVHTFNMMIAMFFEMGQPDGAFETWDEMEKRGCKPDIDTYCVMIEGLFGCGKTEDACFLLENVVNKGMQLPYRKFDSLLMRLSETGDLQGIHRLSEYMRGFYNPSMARRFAASQKRMSTSLRRNLGLIRYIYLVSTFGSLRQHKHKTHFKRGVWLFLLLISACLTSPHDR</sequence>
<keyword evidence="5" id="KW-1185">Reference proteome</keyword>
<evidence type="ECO:0000313" key="5">
    <source>
        <dbReference type="Proteomes" id="UP001202328"/>
    </source>
</evidence>
<feature type="repeat" description="PPR" evidence="3">
    <location>
        <begin position="254"/>
        <end position="288"/>
    </location>
</feature>
<proteinExistence type="inferred from homology"/>
<feature type="repeat" description="PPR" evidence="3">
    <location>
        <begin position="327"/>
        <end position="361"/>
    </location>
</feature>
<reference evidence="4" key="1">
    <citation type="submission" date="2022-04" db="EMBL/GenBank/DDBJ databases">
        <title>A functionally conserved STORR gene fusion in Papaver species that diverged 16.8 million years ago.</title>
        <authorList>
            <person name="Catania T."/>
        </authorList>
    </citation>
    <scope>NUCLEOTIDE SEQUENCE</scope>
    <source>
        <strain evidence="4">S-188037</strain>
    </source>
</reference>
<organism evidence="4 5">
    <name type="scientific">Papaver atlanticum</name>
    <dbReference type="NCBI Taxonomy" id="357466"/>
    <lineage>
        <taxon>Eukaryota</taxon>
        <taxon>Viridiplantae</taxon>
        <taxon>Streptophyta</taxon>
        <taxon>Embryophyta</taxon>
        <taxon>Tracheophyta</taxon>
        <taxon>Spermatophyta</taxon>
        <taxon>Magnoliopsida</taxon>
        <taxon>Ranunculales</taxon>
        <taxon>Papaveraceae</taxon>
        <taxon>Papaveroideae</taxon>
        <taxon>Papaver</taxon>
    </lineage>
</organism>
<dbReference type="AlphaFoldDB" id="A0AAD4XL97"/>
<dbReference type="NCBIfam" id="TIGR00756">
    <property type="entry name" value="PPR"/>
    <property type="match status" value="7"/>
</dbReference>
<dbReference type="Pfam" id="PF01535">
    <property type="entry name" value="PPR"/>
    <property type="match status" value="2"/>
</dbReference>
<dbReference type="Gene3D" id="1.25.40.10">
    <property type="entry name" value="Tetratricopeptide repeat domain"/>
    <property type="match status" value="3"/>
</dbReference>
<evidence type="ECO:0000256" key="3">
    <source>
        <dbReference type="PROSITE-ProRule" id="PRU00708"/>
    </source>
</evidence>
<feature type="repeat" description="PPR" evidence="3">
    <location>
        <begin position="289"/>
        <end position="323"/>
    </location>
</feature>
<dbReference type="EMBL" id="JAJJMB010008429">
    <property type="protein sequence ID" value="KAI3923668.1"/>
    <property type="molecule type" value="Genomic_DNA"/>
</dbReference>
<evidence type="ECO:0008006" key="6">
    <source>
        <dbReference type="Google" id="ProtNLM"/>
    </source>
</evidence>
<evidence type="ECO:0000313" key="4">
    <source>
        <dbReference type="EMBL" id="KAI3923668.1"/>
    </source>
</evidence>
<feature type="repeat" description="PPR" evidence="3">
    <location>
        <begin position="467"/>
        <end position="501"/>
    </location>
</feature>
<evidence type="ECO:0000256" key="2">
    <source>
        <dbReference type="ARBA" id="ARBA00022737"/>
    </source>
</evidence>
<feature type="repeat" description="PPR" evidence="3">
    <location>
        <begin position="362"/>
        <end position="396"/>
    </location>
</feature>
<keyword evidence="2" id="KW-0677">Repeat</keyword>
<name>A0AAD4XL97_9MAGN</name>
<dbReference type="Proteomes" id="UP001202328">
    <property type="component" value="Unassembled WGS sequence"/>
</dbReference>
<gene>
    <name evidence="4" type="ORF">MKW98_011298</name>
</gene>
<dbReference type="InterPro" id="IPR011990">
    <property type="entry name" value="TPR-like_helical_dom_sf"/>
</dbReference>
<comment type="caution">
    <text evidence="4">The sequence shown here is derived from an EMBL/GenBank/DDBJ whole genome shotgun (WGS) entry which is preliminary data.</text>
</comment>
<feature type="repeat" description="PPR" evidence="3">
    <location>
        <begin position="432"/>
        <end position="466"/>
    </location>
</feature>
<protein>
    <recommendedName>
        <fullName evidence="6">Pentatricopeptide repeat-containing protein</fullName>
    </recommendedName>
</protein>
<feature type="repeat" description="PPR" evidence="3">
    <location>
        <begin position="397"/>
        <end position="431"/>
    </location>
</feature>
<dbReference type="PROSITE" id="PS51375">
    <property type="entry name" value="PPR"/>
    <property type="match status" value="7"/>
</dbReference>
<dbReference type="InterPro" id="IPR050667">
    <property type="entry name" value="PPR-containing_protein"/>
</dbReference>
<comment type="similarity">
    <text evidence="1">Belongs to the PPR family. P subfamily.</text>
</comment>
<dbReference type="Pfam" id="PF13041">
    <property type="entry name" value="PPR_2"/>
    <property type="match status" value="3"/>
</dbReference>
<dbReference type="PANTHER" id="PTHR47939">
    <property type="entry name" value="MEMBRANE-ASSOCIATED SALT-INDUCIBLE PROTEIN-LIKE"/>
    <property type="match status" value="1"/>
</dbReference>
<evidence type="ECO:0000256" key="1">
    <source>
        <dbReference type="ARBA" id="ARBA00007626"/>
    </source>
</evidence>
<dbReference type="PANTHER" id="PTHR47939:SF5">
    <property type="entry name" value="PENTACOTRIPEPTIDE-REPEAT REGION OF PRORP DOMAIN-CONTAINING PROTEIN"/>
    <property type="match status" value="1"/>
</dbReference>
<accession>A0AAD4XL97</accession>
<dbReference type="InterPro" id="IPR002885">
    <property type="entry name" value="PPR_rpt"/>
</dbReference>